<dbReference type="PROSITE" id="PS50042">
    <property type="entry name" value="CNMP_BINDING_3"/>
    <property type="match status" value="1"/>
</dbReference>
<dbReference type="InterPro" id="IPR012318">
    <property type="entry name" value="HTH_CRP"/>
</dbReference>
<comment type="caution">
    <text evidence="7">The sequence shown here is derived from an EMBL/GenBank/DDBJ whole genome shotgun (WGS) entry which is preliminary data.</text>
</comment>
<dbReference type="Pfam" id="PF13545">
    <property type="entry name" value="HTH_Crp_2"/>
    <property type="match status" value="1"/>
</dbReference>
<dbReference type="SUPFAM" id="SSF46785">
    <property type="entry name" value="Winged helix' DNA-binding domain"/>
    <property type="match status" value="1"/>
</dbReference>
<dbReference type="InterPro" id="IPR036390">
    <property type="entry name" value="WH_DNA-bd_sf"/>
</dbReference>
<organism evidence="7 8">
    <name type="scientific">Oceanobacter antarcticus</name>
    <dbReference type="NCBI Taxonomy" id="3133425"/>
    <lineage>
        <taxon>Bacteria</taxon>
        <taxon>Pseudomonadati</taxon>
        <taxon>Pseudomonadota</taxon>
        <taxon>Gammaproteobacteria</taxon>
        <taxon>Oceanospirillales</taxon>
        <taxon>Oceanospirillaceae</taxon>
        <taxon>Oceanobacter</taxon>
    </lineage>
</organism>
<evidence type="ECO:0000256" key="4">
    <source>
        <dbReference type="SAM" id="MobiDB-lite"/>
    </source>
</evidence>
<gene>
    <name evidence="7" type="ORF">WG929_13165</name>
</gene>
<evidence type="ECO:0000256" key="3">
    <source>
        <dbReference type="ARBA" id="ARBA00023163"/>
    </source>
</evidence>
<evidence type="ECO:0000259" key="6">
    <source>
        <dbReference type="PROSITE" id="PS51063"/>
    </source>
</evidence>
<dbReference type="PANTHER" id="PTHR24567">
    <property type="entry name" value="CRP FAMILY TRANSCRIPTIONAL REGULATORY PROTEIN"/>
    <property type="match status" value="1"/>
</dbReference>
<feature type="compositionally biased region" description="Basic and acidic residues" evidence="4">
    <location>
        <begin position="1"/>
        <end position="10"/>
    </location>
</feature>
<keyword evidence="3" id="KW-0804">Transcription</keyword>
<dbReference type="Gene3D" id="2.60.120.10">
    <property type="entry name" value="Jelly Rolls"/>
    <property type="match status" value="1"/>
</dbReference>
<evidence type="ECO:0000256" key="1">
    <source>
        <dbReference type="ARBA" id="ARBA00023015"/>
    </source>
</evidence>
<feature type="region of interest" description="Disordered" evidence="4">
    <location>
        <begin position="1"/>
        <end position="21"/>
    </location>
</feature>
<protein>
    <submittedName>
        <fullName evidence="7">Crp/Fnr family transcriptional regulator</fullName>
    </submittedName>
</protein>
<dbReference type="InterPro" id="IPR050397">
    <property type="entry name" value="Env_Response_Regulators"/>
</dbReference>
<dbReference type="InterPro" id="IPR014710">
    <property type="entry name" value="RmlC-like_jellyroll"/>
</dbReference>
<proteinExistence type="predicted"/>
<accession>A0ABW8NK48</accession>
<dbReference type="PANTHER" id="PTHR24567:SF68">
    <property type="entry name" value="DNA-BINDING TRANSCRIPTIONAL DUAL REGULATOR CRP"/>
    <property type="match status" value="1"/>
</dbReference>
<dbReference type="SUPFAM" id="SSF51206">
    <property type="entry name" value="cAMP-binding domain-like"/>
    <property type="match status" value="1"/>
</dbReference>
<dbReference type="InterPro" id="IPR036388">
    <property type="entry name" value="WH-like_DNA-bd_sf"/>
</dbReference>
<name>A0ABW8NK48_9GAMM</name>
<dbReference type="PROSITE" id="PS51063">
    <property type="entry name" value="HTH_CRP_2"/>
    <property type="match status" value="1"/>
</dbReference>
<feature type="domain" description="Cyclic nucleotide-binding" evidence="5">
    <location>
        <begin position="34"/>
        <end position="80"/>
    </location>
</feature>
<dbReference type="EMBL" id="JBBKTX010000015">
    <property type="protein sequence ID" value="MFK4753359.1"/>
    <property type="molecule type" value="Genomic_DNA"/>
</dbReference>
<evidence type="ECO:0000256" key="2">
    <source>
        <dbReference type="ARBA" id="ARBA00023125"/>
    </source>
</evidence>
<dbReference type="SMART" id="SM00419">
    <property type="entry name" value="HTH_CRP"/>
    <property type="match status" value="1"/>
</dbReference>
<reference evidence="7 8" key="1">
    <citation type="submission" date="2024-03" db="EMBL/GenBank/DDBJ databases">
        <title>High-quality draft genome sequence of Oceanobacter sp. wDCs-4.</title>
        <authorList>
            <person name="Dong C."/>
        </authorList>
    </citation>
    <scope>NUCLEOTIDE SEQUENCE [LARGE SCALE GENOMIC DNA]</scope>
    <source>
        <strain evidence="8">wDCs-4</strain>
    </source>
</reference>
<sequence>MVTKISDGHPPHCPGHGAGRDWLERLPAGRQNRYDSGEMICRPGMTHNRVFLLNSGSARICLSAEHRELTLGCLKPGSIYVTHTRAWVETLEPTTITSWPIEQLTLLIVEAPEIAITAMREVGQMLQQATSLIEDLAFRSVESRLARYLLLEESTQQRQTIELTGQTELLASLLGTSRQTLSTLLNRMIRDGIVARPDRQHLTLLDTLRLQQLASVS</sequence>
<feature type="domain" description="HTH crp-type" evidence="6">
    <location>
        <begin position="139"/>
        <end position="208"/>
    </location>
</feature>
<dbReference type="Proteomes" id="UP001620597">
    <property type="component" value="Unassembled WGS sequence"/>
</dbReference>
<dbReference type="Gene3D" id="1.10.10.10">
    <property type="entry name" value="Winged helix-like DNA-binding domain superfamily/Winged helix DNA-binding domain"/>
    <property type="match status" value="1"/>
</dbReference>
<dbReference type="InterPro" id="IPR000595">
    <property type="entry name" value="cNMP-bd_dom"/>
</dbReference>
<dbReference type="RefSeq" id="WP_416206405.1">
    <property type="nucleotide sequence ID" value="NZ_JBBKTX010000015.1"/>
</dbReference>
<dbReference type="CDD" id="cd00038">
    <property type="entry name" value="CAP_ED"/>
    <property type="match status" value="1"/>
</dbReference>
<evidence type="ECO:0000313" key="7">
    <source>
        <dbReference type="EMBL" id="MFK4753359.1"/>
    </source>
</evidence>
<dbReference type="Pfam" id="PF00027">
    <property type="entry name" value="cNMP_binding"/>
    <property type="match status" value="1"/>
</dbReference>
<evidence type="ECO:0000259" key="5">
    <source>
        <dbReference type="PROSITE" id="PS50042"/>
    </source>
</evidence>
<keyword evidence="8" id="KW-1185">Reference proteome</keyword>
<keyword evidence="1" id="KW-0805">Transcription regulation</keyword>
<evidence type="ECO:0000313" key="8">
    <source>
        <dbReference type="Proteomes" id="UP001620597"/>
    </source>
</evidence>
<dbReference type="InterPro" id="IPR018490">
    <property type="entry name" value="cNMP-bd_dom_sf"/>
</dbReference>
<keyword evidence="2" id="KW-0238">DNA-binding</keyword>